<reference evidence="1" key="1">
    <citation type="journal article" date="2020" name="Stud. Mycol.">
        <title>101 Dothideomycetes genomes: a test case for predicting lifestyles and emergence of pathogens.</title>
        <authorList>
            <person name="Haridas S."/>
            <person name="Albert R."/>
            <person name="Binder M."/>
            <person name="Bloem J."/>
            <person name="Labutti K."/>
            <person name="Salamov A."/>
            <person name="Andreopoulos B."/>
            <person name="Baker S."/>
            <person name="Barry K."/>
            <person name="Bills G."/>
            <person name="Bluhm B."/>
            <person name="Cannon C."/>
            <person name="Castanera R."/>
            <person name="Culley D."/>
            <person name="Daum C."/>
            <person name="Ezra D."/>
            <person name="Gonzalez J."/>
            <person name="Henrissat B."/>
            <person name="Kuo A."/>
            <person name="Liang C."/>
            <person name="Lipzen A."/>
            <person name="Lutzoni F."/>
            <person name="Magnuson J."/>
            <person name="Mondo S."/>
            <person name="Nolan M."/>
            <person name="Ohm R."/>
            <person name="Pangilinan J."/>
            <person name="Park H.-J."/>
            <person name="Ramirez L."/>
            <person name="Alfaro M."/>
            <person name="Sun H."/>
            <person name="Tritt A."/>
            <person name="Yoshinaga Y."/>
            <person name="Zwiers L.-H."/>
            <person name="Turgeon B."/>
            <person name="Goodwin S."/>
            <person name="Spatafora J."/>
            <person name="Crous P."/>
            <person name="Grigoriev I."/>
        </authorList>
    </citation>
    <scope>NUCLEOTIDE SEQUENCE</scope>
    <source>
        <strain evidence="1">CBS 122681</strain>
    </source>
</reference>
<dbReference type="Proteomes" id="UP000799324">
    <property type="component" value="Unassembled WGS sequence"/>
</dbReference>
<dbReference type="OrthoDB" id="62952at2759"/>
<organism evidence="1 2">
    <name type="scientific">Lophiostoma macrostomum CBS 122681</name>
    <dbReference type="NCBI Taxonomy" id="1314788"/>
    <lineage>
        <taxon>Eukaryota</taxon>
        <taxon>Fungi</taxon>
        <taxon>Dikarya</taxon>
        <taxon>Ascomycota</taxon>
        <taxon>Pezizomycotina</taxon>
        <taxon>Dothideomycetes</taxon>
        <taxon>Pleosporomycetidae</taxon>
        <taxon>Pleosporales</taxon>
        <taxon>Lophiostomataceae</taxon>
        <taxon>Lophiostoma</taxon>
    </lineage>
</organism>
<dbReference type="EMBL" id="MU004328">
    <property type="protein sequence ID" value="KAF2657182.1"/>
    <property type="molecule type" value="Genomic_DNA"/>
</dbReference>
<evidence type="ECO:0000313" key="2">
    <source>
        <dbReference type="Proteomes" id="UP000799324"/>
    </source>
</evidence>
<evidence type="ECO:0008006" key="3">
    <source>
        <dbReference type="Google" id="ProtNLM"/>
    </source>
</evidence>
<dbReference type="AlphaFoldDB" id="A0A6A6TC04"/>
<keyword evidence="2" id="KW-1185">Reference proteome</keyword>
<gene>
    <name evidence="1" type="ORF">K491DRAFT_777453</name>
</gene>
<protein>
    <recommendedName>
        <fullName evidence="3">F-box domain-containing protein</fullName>
    </recommendedName>
</protein>
<evidence type="ECO:0000313" key="1">
    <source>
        <dbReference type="EMBL" id="KAF2657182.1"/>
    </source>
</evidence>
<name>A0A6A6TC04_9PLEO</name>
<sequence length="333" mass="38257">MEYLKSLSSYIPNTAFTRKILQNISRHVHNHGFDEFCWAALFQTAIEPQPGSRFLSLPAEVRLLIYIHVFAEPSSLQHSGDLALLRTCRRVNEEAVELAFAKTKWHISSTSSLNYRAGLWNLGVLQLKLRHIEICMPLAKIDAIGASNPFVLTLLPLNILKITFEDEEPEAWRQEVELYHNFISALLYSSPPKESHGDRTNNTEQTKASGNLVKRHSDRTVEIYKYAHLQMRRRLEVCAWAFRPSPAELENVVARMRAKEVVVRCKQYEADLLWQSFLHFDLLHHHFRTLKVRGCAQGGVDDGPSRTKQKIMVFYDEIGFNVFRIGESLSPVA</sequence>
<dbReference type="InterPro" id="IPR038883">
    <property type="entry name" value="AN11006-like"/>
</dbReference>
<dbReference type="PANTHER" id="PTHR42085">
    <property type="entry name" value="F-BOX DOMAIN-CONTAINING PROTEIN"/>
    <property type="match status" value="1"/>
</dbReference>
<accession>A0A6A6TC04</accession>
<proteinExistence type="predicted"/>
<dbReference type="PANTHER" id="PTHR42085:SF1">
    <property type="entry name" value="F-BOX DOMAIN-CONTAINING PROTEIN"/>
    <property type="match status" value="1"/>
</dbReference>